<keyword evidence="7" id="KW-1133">Transmembrane helix</keyword>
<evidence type="ECO:0000313" key="10">
    <source>
        <dbReference type="Proteomes" id="UP001596989"/>
    </source>
</evidence>
<evidence type="ECO:0000259" key="8">
    <source>
        <dbReference type="PROSITE" id="PS50885"/>
    </source>
</evidence>
<evidence type="ECO:0000256" key="4">
    <source>
        <dbReference type="ARBA" id="ARBA00022679"/>
    </source>
</evidence>
<dbReference type="SMART" id="SM00304">
    <property type="entry name" value="HAMP"/>
    <property type="match status" value="1"/>
</dbReference>
<dbReference type="Pfam" id="PF02518">
    <property type="entry name" value="HATPase_c"/>
    <property type="match status" value="1"/>
</dbReference>
<dbReference type="Pfam" id="PF00672">
    <property type="entry name" value="HAMP"/>
    <property type="match status" value="1"/>
</dbReference>
<dbReference type="EC" id="2.7.13.3" evidence="9"/>
<dbReference type="SUPFAM" id="SSF158472">
    <property type="entry name" value="HAMP domain-like"/>
    <property type="match status" value="1"/>
</dbReference>
<dbReference type="InterPro" id="IPR050640">
    <property type="entry name" value="Bact_2-comp_sensor_kinase"/>
</dbReference>
<feature type="transmembrane region" description="Helical" evidence="7">
    <location>
        <begin position="304"/>
        <end position="324"/>
    </location>
</feature>
<keyword evidence="5 9" id="KW-0418">Kinase</keyword>
<sequence length="596" mass="68941">MSLLHRLAGHTFFLKLVFAFCGIIVAAMTFTAIFVSNGMANRLINTEAKYEYELAEKFQTEMDEHLINIHDAFTQAYLPGDLGLSISDMLHKQEGTQRRNTSIQMQLQNICKSNLEITDMMIIAENNDVFFCSNVKYRDVVPTSQLIQSQTIQTMRQFSTNRVQLFRNYVPDYISGVEKEKLEPVASLYMSLYNLNEIQDKYKLGTMVMNIDLERMGEQILEKLQDMRGSLLMLDQEGYVYFDSKDEHTANTRTELLSEPMTNVDENIINRFPSEQTNMMYLNIVEKGDIIKNVRAIQLDVVKYIALFIGMTLLTSILVIRVFMKRIYRLIRHMRFLQSGSFNHEIKISSNDELGYLEISFNKMQEKLQHLVEVEYLSQIKMKTLELNALQAQINPHFIFNALESIKVLSLGEQHQNAAKMISLLGKMIRWNLHESEMMIPIESEIRYLQYYLQFQNIRYMHALQIELDIMKEASPFVIPKLSLQPIVENCIHHGAAYTSGKVTIKISIHVTNGMITIKIADNGIGMKPDKLAQIREKLAKNEQSHHLYHIGLSNVHQRNQLLFGEAYSIHIHSEWNEGTVVVITLPAMIKEEFDV</sequence>
<dbReference type="PANTHER" id="PTHR34220">
    <property type="entry name" value="SENSOR HISTIDINE KINASE YPDA"/>
    <property type="match status" value="1"/>
</dbReference>
<keyword evidence="2" id="KW-1003">Cell membrane</keyword>
<name>A0ABW3HVS5_9BACL</name>
<dbReference type="InterPro" id="IPR010559">
    <property type="entry name" value="Sig_transdc_His_kin_internal"/>
</dbReference>
<proteinExistence type="predicted"/>
<organism evidence="9 10">
    <name type="scientific">Paenibacillus chungangensis</name>
    <dbReference type="NCBI Taxonomy" id="696535"/>
    <lineage>
        <taxon>Bacteria</taxon>
        <taxon>Bacillati</taxon>
        <taxon>Bacillota</taxon>
        <taxon>Bacilli</taxon>
        <taxon>Bacillales</taxon>
        <taxon>Paenibacillaceae</taxon>
        <taxon>Paenibacillus</taxon>
    </lineage>
</organism>
<dbReference type="CDD" id="cd06225">
    <property type="entry name" value="HAMP"/>
    <property type="match status" value="1"/>
</dbReference>
<evidence type="ECO:0000256" key="5">
    <source>
        <dbReference type="ARBA" id="ARBA00022777"/>
    </source>
</evidence>
<protein>
    <submittedName>
        <fullName evidence="9">Sensor histidine kinase</fullName>
        <ecNumber evidence="9">2.7.13.3</ecNumber>
    </submittedName>
</protein>
<evidence type="ECO:0000313" key="9">
    <source>
        <dbReference type="EMBL" id="MFD0961621.1"/>
    </source>
</evidence>
<evidence type="ECO:0000256" key="3">
    <source>
        <dbReference type="ARBA" id="ARBA00022553"/>
    </source>
</evidence>
<dbReference type="Pfam" id="PF06580">
    <property type="entry name" value="His_kinase"/>
    <property type="match status" value="1"/>
</dbReference>
<evidence type="ECO:0000256" key="6">
    <source>
        <dbReference type="ARBA" id="ARBA00023136"/>
    </source>
</evidence>
<keyword evidence="6 7" id="KW-0472">Membrane</keyword>
<dbReference type="InterPro" id="IPR003660">
    <property type="entry name" value="HAMP_dom"/>
</dbReference>
<dbReference type="SUPFAM" id="SSF55874">
    <property type="entry name" value="ATPase domain of HSP90 chaperone/DNA topoisomerase II/histidine kinase"/>
    <property type="match status" value="1"/>
</dbReference>
<feature type="transmembrane region" description="Helical" evidence="7">
    <location>
        <begin position="12"/>
        <end position="35"/>
    </location>
</feature>
<dbReference type="Gene3D" id="3.30.565.10">
    <property type="entry name" value="Histidine kinase-like ATPase, C-terminal domain"/>
    <property type="match status" value="1"/>
</dbReference>
<reference evidence="10" key="1">
    <citation type="journal article" date="2019" name="Int. J. Syst. Evol. Microbiol.">
        <title>The Global Catalogue of Microorganisms (GCM) 10K type strain sequencing project: providing services to taxonomists for standard genome sequencing and annotation.</title>
        <authorList>
            <consortium name="The Broad Institute Genomics Platform"/>
            <consortium name="The Broad Institute Genome Sequencing Center for Infectious Disease"/>
            <person name="Wu L."/>
            <person name="Ma J."/>
        </authorList>
    </citation>
    <scope>NUCLEOTIDE SEQUENCE [LARGE SCALE GENOMIC DNA]</scope>
    <source>
        <strain evidence="10">CCUG 59129</strain>
    </source>
</reference>
<dbReference type="PROSITE" id="PS50885">
    <property type="entry name" value="HAMP"/>
    <property type="match status" value="1"/>
</dbReference>
<dbReference type="SMART" id="SM00387">
    <property type="entry name" value="HATPase_c"/>
    <property type="match status" value="1"/>
</dbReference>
<evidence type="ECO:0000256" key="2">
    <source>
        <dbReference type="ARBA" id="ARBA00022475"/>
    </source>
</evidence>
<keyword evidence="10" id="KW-1185">Reference proteome</keyword>
<dbReference type="InterPro" id="IPR036890">
    <property type="entry name" value="HATPase_C_sf"/>
</dbReference>
<evidence type="ECO:0000256" key="7">
    <source>
        <dbReference type="SAM" id="Phobius"/>
    </source>
</evidence>
<dbReference type="Gene3D" id="6.10.340.10">
    <property type="match status" value="1"/>
</dbReference>
<comment type="subcellular location">
    <subcellularLocation>
        <location evidence="1">Cell membrane</location>
        <topology evidence="1">Multi-pass membrane protein</topology>
    </subcellularLocation>
</comment>
<keyword evidence="3" id="KW-0597">Phosphoprotein</keyword>
<keyword evidence="4 9" id="KW-0808">Transferase</keyword>
<dbReference type="GO" id="GO:0004673">
    <property type="term" value="F:protein histidine kinase activity"/>
    <property type="evidence" value="ECO:0007669"/>
    <property type="project" value="UniProtKB-EC"/>
</dbReference>
<comment type="caution">
    <text evidence="9">The sequence shown here is derived from an EMBL/GenBank/DDBJ whole genome shotgun (WGS) entry which is preliminary data.</text>
</comment>
<gene>
    <name evidence="9" type="ORF">ACFQ2I_19935</name>
</gene>
<dbReference type="InterPro" id="IPR003594">
    <property type="entry name" value="HATPase_dom"/>
</dbReference>
<dbReference type="RefSeq" id="WP_377567369.1">
    <property type="nucleotide sequence ID" value="NZ_JBHTJZ010000060.1"/>
</dbReference>
<dbReference type="EMBL" id="JBHTJZ010000060">
    <property type="protein sequence ID" value="MFD0961621.1"/>
    <property type="molecule type" value="Genomic_DNA"/>
</dbReference>
<keyword evidence="7" id="KW-0812">Transmembrane</keyword>
<feature type="domain" description="HAMP" evidence="8">
    <location>
        <begin position="321"/>
        <end position="373"/>
    </location>
</feature>
<dbReference type="PANTHER" id="PTHR34220:SF7">
    <property type="entry name" value="SENSOR HISTIDINE KINASE YPDA"/>
    <property type="match status" value="1"/>
</dbReference>
<evidence type="ECO:0000256" key="1">
    <source>
        <dbReference type="ARBA" id="ARBA00004651"/>
    </source>
</evidence>
<dbReference type="Proteomes" id="UP001596989">
    <property type="component" value="Unassembled WGS sequence"/>
</dbReference>
<accession>A0ABW3HVS5</accession>